<proteinExistence type="predicted"/>
<dbReference type="Gene3D" id="3.10.20.90">
    <property type="entry name" value="Phosphatidylinositol 3-kinase Catalytic Subunit, Chain A, domain 1"/>
    <property type="match status" value="1"/>
</dbReference>
<evidence type="ECO:0000313" key="5">
    <source>
        <dbReference type="EMBL" id="KAF2860022.1"/>
    </source>
</evidence>
<keyword evidence="6" id="KW-1185">Reference proteome</keyword>
<dbReference type="FunFam" id="3.30.420.210:FF:000002">
    <property type="entry name" value="UBX domain-containing protein 1"/>
    <property type="match status" value="1"/>
</dbReference>
<dbReference type="PROSITE" id="PS50033">
    <property type="entry name" value="UBX"/>
    <property type="match status" value="1"/>
</dbReference>
<dbReference type="SUPFAM" id="SSF46934">
    <property type="entry name" value="UBA-like"/>
    <property type="match status" value="1"/>
</dbReference>
<dbReference type="InterPro" id="IPR029071">
    <property type="entry name" value="Ubiquitin-like_domsf"/>
</dbReference>
<dbReference type="SUPFAM" id="SSF102848">
    <property type="entry name" value="NSFL1 (p97 ATPase) cofactor p47, SEP domain"/>
    <property type="match status" value="1"/>
</dbReference>
<dbReference type="Pfam" id="PF08059">
    <property type="entry name" value="SEP"/>
    <property type="match status" value="1"/>
</dbReference>
<dbReference type="PROSITE" id="PS51399">
    <property type="entry name" value="SEP"/>
    <property type="match status" value="1"/>
</dbReference>
<dbReference type="Pfam" id="PF14555">
    <property type="entry name" value="UBA_4"/>
    <property type="match status" value="1"/>
</dbReference>
<protein>
    <submittedName>
        <fullName evidence="5">SEP-domain-containing protein</fullName>
    </submittedName>
</protein>
<feature type="compositionally biased region" description="Low complexity" evidence="2">
    <location>
        <begin position="54"/>
        <end position="67"/>
    </location>
</feature>
<dbReference type="Gene3D" id="3.30.420.210">
    <property type="entry name" value="SEP domain"/>
    <property type="match status" value="1"/>
</dbReference>
<dbReference type="GO" id="GO:0043130">
    <property type="term" value="F:ubiquitin binding"/>
    <property type="evidence" value="ECO:0007669"/>
    <property type="project" value="TreeGrafter"/>
</dbReference>
<dbReference type="CDD" id="cd14273">
    <property type="entry name" value="UBA_TAP-C_like"/>
    <property type="match status" value="1"/>
</dbReference>
<dbReference type="FunFam" id="3.10.20.90:FF:000179">
    <property type="entry name" value="Plant UBX domain-containing protein 4"/>
    <property type="match status" value="1"/>
</dbReference>
<dbReference type="GO" id="GO:0005829">
    <property type="term" value="C:cytosol"/>
    <property type="evidence" value="ECO:0007669"/>
    <property type="project" value="TreeGrafter"/>
</dbReference>
<sequence length="373" mass="40947">MDAEQEDKIAHFVAISGSDPQAARTALNATNWNLQEAITLWMAGNDSQDTAQPPTASSSRNPRASSNQHSNSVTIRDYQHEESDDESDDKDDEFYAGGGKSGLAVQNPNSGGPTDHYRSIMSQAQESSSRHQGNEEDQPPPRRTYFTGRAQTLGGDNTPSRIIDAGPNHTEPARVERTLHLWVDGISIDDGPLYRFDDPANEDMMKQIQSGRAPLGLLNVQREQEVELILVPHQDEKYTPPKQPYQPFSGQGQRLGSPTPGPSTRAPAAPSQPQAQPAAAEPSQPSVNIDSNTPVLRIQIRLGDGTRLQSRFNTTHTIGDVYDFINRASMASNSRNYVLMTTFPPKDFTDKSRKLGDIDELKKGGGSLVQKWC</sequence>
<evidence type="ECO:0000313" key="6">
    <source>
        <dbReference type="Proteomes" id="UP000799421"/>
    </source>
</evidence>
<dbReference type="InterPro" id="IPR009060">
    <property type="entry name" value="UBA-like_sf"/>
</dbReference>
<dbReference type="CDD" id="cd01770">
    <property type="entry name" value="UBX_UBXN2"/>
    <property type="match status" value="1"/>
</dbReference>
<dbReference type="EMBL" id="MU005986">
    <property type="protein sequence ID" value="KAF2860022.1"/>
    <property type="molecule type" value="Genomic_DNA"/>
</dbReference>
<feature type="domain" description="UBX" evidence="3">
    <location>
        <begin position="291"/>
        <end position="359"/>
    </location>
</feature>
<evidence type="ECO:0000259" key="3">
    <source>
        <dbReference type="PROSITE" id="PS50033"/>
    </source>
</evidence>
<feature type="compositionally biased region" description="Acidic residues" evidence="2">
    <location>
        <begin position="82"/>
        <end position="94"/>
    </location>
</feature>
<dbReference type="Proteomes" id="UP000799421">
    <property type="component" value="Unassembled WGS sequence"/>
</dbReference>
<gene>
    <name evidence="5" type="ORF">K470DRAFT_248269</name>
</gene>
<dbReference type="GO" id="GO:0007030">
    <property type="term" value="P:Golgi organization"/>
    <property type="evidence" value="ECO:0007669"/>
    <property type="project" value="TreeGrafter"/>
</dbReference>
<evidence type="ECO:0000256" key="1">
    <source>
        <dbReference type="ARBA" id="ARBA00022786"/>
    </source>
</evidence>
<dbReference type="InterPro" id="IPR001012">
    <property type="entry name" value="UBX_dom"/>
</dbReference>
<dbReference type="GO" id="GO:0043161">
    <property type="term" value="P:proteasome-mediated ubiquitin-dependent protein catabolic process"/>
    <property type="evidence" value="ECO:0007669"/>
    <property type="project" value="TreeGrafter"/>
</dbReference>
<dbReference type="PANTHER" id="PTHR23333:SF20">
    <property type="entry name" value="NSFL1 COFACTOR P47"/>
    <property type="match status" value="1"/>
</dbReference>
<dbReference type="GO" id="GO:0031468">
    <property type="term" value="P:nuclear membrane reassembly"/>
    <property type="evidence" value="ECO:0007669"/>
    <property type="project" value="TreeGrafter"/>
</dbReference>
<dbReference type="SMART" id="SM00166">
    <property type="entry name" value="UBX"/>
    <property type="match status" value="1"/>
</dbReference>
<keyword evidence="1" id="KW-0833">Ubl conjugation pathway</keyword>
<dbReference type="PANTHER" id="PTHR23333">
    <property type="entry name" value="UBX DOMAIN CONTAINING PROTEIN"/>
    <property type="match status" value="1"/>
</dbReference>
<dbReference type="GO" id="GO:0005634">
    <property type="term" value="C:nucleus"/>
    <property type="evidence" value="ECO:0007669"/>
    <property type="project" value="TreeGrafter"/>
</dbReference>
<feature type="region of interest" description="Disordered" evidence="2">
    <location>
        <begin position="232"/>
        <end position="292"/>
    </location>
</feature>
<evidence type="ECO:0000259" key="4">
    <source>
        <dbReference type="PROSITE" id="PS51399"/>
    </source>
</evidence>
<feature type="region of interest" description="Disordered" evidence="2">
    <location>
        <begin position="43"/>
        <end position="169"/>
    </location>
</feature>
<accession>A0A6A7BY70</accession>
<feature type="domain" description="SEP" evidence="4">
    <location>
        <begin position="174"/>
        <end position="239"/>
    </location>
</feature>
<organism evidence="5 6">
    <name type="scientific">Piedraia hortae CBS 480.64</name>
    <dbReference type="NCBI Taxonomy" id="1314780"/>
    <lineage>
        <taxon>Eukaryota</taxon>
        <taxon>Fungi</taxon>
        <taxon>Dikarya</taxon>
        <taxon>Ascomycota</taxon>
        <taxon>Pezizomycotina</taxon>
        <taxon>Dothideomycetes</taxon>
        <taxon>Dothideomycetidae</taxon>
        <taxon>Capnodiales</taxon>
        <taxon>Piedraiaceae</taxon>
        <taxon>Piedraia</taxon>
    </lineage>
</organism>
<dbReference type="Pfam" id="PF00789">
    <property type="entry name" value="UBX"/>
    <property type="match status" value="1"/>
</dbReference>
<dbReference type="InterPro" id="IPR036241">
    <property type="entry name" value="NSFL1C_SEP_dom_sf"/>
</dbReference>
<dbReference type="OrthoDB" id="25887at2759"/>
<feature type="compositionally biased region" description="Low complexity" evidence="2">
    <location>
        <begin position="262"/>
        <end position="286"/>
    </location>
</feature>
<dbReference type="SMART" id="SM00553">
    <property type="entry name" value="SEP"/>
    <property type="match status" value="1"/>
</dbReference>
<name>A0A6A7BY70_9PEZI</name>
<dbReference type="SUPFAM" id="SSF54236">
    <property type="entry name" value="Ubiquitin-like"/>
    <property type="match status" value="1"/>
</dbReference>
<dbReference type="GO" id="GO:0061025">
    <property type="term" value="P:membrane fusion"/>
    <property type="evidence" value="ECO:0007669"/>
    <property type="project" value="TreeGrafter"/>
</dbReference>
<dbReference type="GO" id="GO:0000045">
    <property type="term" value="P:autophagosome assembly"/>
    <property type="evidence" value="ECO:0007669"/>
    <property type="project" value="TreeGrafter"/>
</dbReference>
<dbReference type="InterPro" id="IPR012989">
    <property type="entry name" value="SEP_domain"/>
</dbReference>
<dbReference type="AlphaFoldDB" id="A0A6A7BY70"/>
<reference evidence="5" key="1">
    <citation type="journal article" date="2020" name="Stud. Mycol.">
        <title>101 Dothideomycetes genomes: a test case for predicting lifestyles and emergence of pathogens.</title>
        <authorList>
            <person name="Haridas S."/>
            <person name="Albert R."/>
            <person name="Binder M."/>
            <person name="Bloem J."/>
            <person name="Labutti K."/>
            <person name="Salamov A."/>
            <person name="Andreopoulos B."/>
            <person name="Baker S."/>
            <person name="Barry K."/>
            <person name="Bills G."/>
            <person name="Bluhm B."/>
            <person name="Cannon C."/>
            <person name="Castanera R."/>
            <person name="Culley D."/>
            <person name="Daum C."/>
            <person name="Ezra D."/>
            <person name="Gonzalez J."/>
            <person name="Henrissat B."/>
            <person name="Kuo A."/>
            <person name="Liang C."/>
            <person name="Lipzen A."/>
            <person name="Lutzoni F."/>
            <person name="Magnuson J."/>
            <person name="Mondo S."/>
            <person name="Nolan M."/>
            <person name="Ohm R."/>
            <person name="Pangilinan J."/>
            <person name="Park H.-J."/>
            <person name="Ramirez L."/>
            <person name="Alfaro M."/>
            <person name="Sun H."/>
            <person name="Tritt A."/>
            <person name="Yoshinaga Y."/>
            <person name="Zwiers L.-H."/>
            <person name="Turgeon B."/>
            <person name="Goodwin S."/>
            <person name="Spatafora J."/>
            <person name="Crous P."/>
            <person name="Grigoriev I."/>
        </authorList>
    </citation>
    <scope>NUCLEOTIDE SEQUENCE</scope>
    <source>
        <strain evidence="5">CBS 480.64</strain>
    </source>
</reference>
<dbReference type="Gene3D" id="1.10.8.10">
    <property type="entry name" value="DNA helicase RuvA subunit, C-terminal domain"/>
    <property type="match status" value="1"/>
</dbReference>
<evidence type="ECO:0000256" key="2">
    <source>
        <dbReference type="SAM" id="MobiDB-lite"/>
    </source>
</evidence>
<feature type="compositionally biased region" description="Polar residues" evidence="2">
    <location>
        <begin position="246"/>
        <end position="256"/>
    </location>
</feature>